<organism evidence="2 3">
    <name type="scientific">Acinetobacter gandensis</name>
    <dbReference type="NCBI Taxonomy" id="1443941"/>
    <lineage>
        <taxon>Bacteria</taxon>
        <taxon>Pseudomonadati</taxon>
        <taxon>Pseudomonadota</taxon>
        <taxon>Gammaproteobacteria</taxon>
        <taxon>Moraxellales</taxon>
        <taxon>Moraxellaceae</taxon>
        <taxon>Acinetobacter</taxon>
    </lineage>
</organism>
<accession>A0A1A7R9K6</accession>
<gene>
    <name evidence="2" type="ORF">A9J31_05245</name>
</gene>
<keyword evidence="1" id="KW-0732">Signal</keyword>
<dbReference type="RefSeq" id="WP_067765027.1">
    <property type="nucleotide sequence ID" value="NZ_CP183909.1"/>
</dbReference>
<comment type="caution">
    <text evidence="2">The sequence shown here is derived from an EMBL/GenBank/DDBJ whole genome shotgun (WGS) entry which is preliminary data.</text>
</comment>
<dbReference type="EMBL" id="LZDS01000025">
    <property type="protein sequence ID" value="OBX28591.1"/>
    <property type="molecule type" value="Genomic_DNA"/>
</dbReference>
<proteinExistence type="predicted"/>
<dbReference type="AlphaFoldDB" id="A0A1A7R9K6"/>
<evidence type="ECO:0000313" key="3">
    <source>
        <dbReference type="Proteomes" id="UP000185753"/>
    </source>
</evidence>
<feature type="signal peptide" evidence="1">
    <location>
        <begin position="1"/>
        <end position="21"/>
    </location>
</feature>
<dbReference type="NCBIfam" id="NF038215">
    <property type="entry name" value="acineto_lipo_PV"/>
    <property type="match status" value="1"/>
</dbReference>
<keyword evidence="3" id="KW-1185">Reference proteome</keyword>
<dbReference type="PROSITE" id="PS51257">
    <property type="entry name" value="PROKAR_LIPOPROTEIN"/>
    <property type="match status" value="1"/>
</dbReference>
<name>A0A1A7R9K6_9GAMM</name>
<protein>
    <submittedName>
        <fullName evidence="2">Uncharacterized protein</fullName>
    </submittedName>
</protein>
<evidence type="ECO:0000313" key="2">
    <source>
        <dbReference type="EMBL" id="OBX28591.1"/>
    </source>
</evidence>
<evidence type="ECO:0000256" key="1">
    <source>
        <dbReference type="SAM" id="SignalP"/>
    </source>
</evidence>
<reference evidence="3" key="1">
    <citation type="submission" date="2016-06" db="EMBL/GenBank/DDBJ databases">
        <authorList>
            <person name="Radolfova-Krizova L."/>
            <person name="Nemec A."/>
        </authorList>
    </citation>
    <scope>NUCLEOTIDE SEQUENCE [LARGE SCALE GENOMIC DNA]</scope>
    <source>
        <strain evidence="3">ANC 4275</strain>
    </source>
</reference>
<feature type="chain" id="PRO_5008360667" evidence="1">
    <location>
        <begin position="22"/>
        <end position="67"/>
    </location>
</feature>
<sequence>MSKLSLMVVPLVLLGSVALVGCDTTDELHRPKTDNRAMIIGGVPVYEQDYKIPKEDVALNEAAASDD</sequence>
<dbReference type="Proteomes" id="UP000185753">
    <property type="component" value="Unassembled WGS sequence"/>
</dbReference>